<keyword evidence="2 4" id="KW-0326">Glycosidase</keyword>
<dbReference type="Pfam" id="PF01156">
    <property type="entry name" value="IU_nuc_hydro"/>
    <property type="match status" value="1"/>
</dbReference>
<keyword evidence="1 4" id="KW-0378">Hydrolase</keyword>
<dbReference type="GO" id="GO:0008477">
    <property type="term" value="F:purine nucleosidase activity"/>
    <property type="evidence" value="ECO:0007669"/>
    <property type="project" value="UniProtKB-EC"/>
</dbReference>
<dbReference type="PANTHER" id="PTHR12304">
    <property type="entry name" value="INOSINE-URIDINE PREFERRING NUCLEOSIDE HYDROLASE"/>
    <property type="match status" value="1"/>
</dbReference>
<name>A0ABS5AA46_9PSEU</name>
<feature type="domain" description="Inosine/uridine-preferring nucleoside hydrolase" evidence="3">
    <location>
        <begin position="3"/>
        <end position="309"/>
    </location>
</feature>
<organism evidence="4 5">
    <name type="scientific">Crossiella equi</name>
    <dbReference type="NCBI Taxonomy" id="130796"/>
    <lineage>
        <taxon>Bacteria</taxon>
        <taxon>Bacillati</taxon>
        <taxon>Actinomycetota</taxon>
        <taxon>Actinomycetes</taxon>
        <taxon>Pseudonocardiales</taxon>
        <taxon>Pseudonocardiaceae</taxon>
        <taxon>Crossiella</taxon>
    </lineage>
</organism>
<dbReference type="Proteomes" id="UP001519363">
    <property type="component" value="Unassembled WGS sequence"/>
</dbReference>
<keyword evidence="5" id="KW-1185">Reference proteome</keyword>
<accession>A0ABS5AA46</accession>
<evidence type="ECO:0000313" key="4">
    <source>
        <dbReference type="EMBL" id="MBP2473458.1"/>
    </source>
</evidence>
<evidence type="ECO:0000256" key="1">
    <source>
        <dbReference type="ARBA" id="ARBA00022801"/>
    </source>
</evidence>
<comment type="caution">
    <text evidence="4">The sequence shown here is derived from an EMBL/GenBank/DDBJ whole genome shotgun (WGS) entry which is preliminary data.</text>
</comment>
<dbReference type="EMBL" id="JAGIOO010000001">
    <property type="protein sequence ID" value="MBP2473458.1"/>
    <property type="molecule type" value="Genomic_DNA"/>
</dbReference>
<sequence>MRIVLDTDPGIDDALAMLYLAEQPDVEIVAIGSVHGNVPARTAADNARRVLDVIGGAEHIPVAVGAARPLAQPLATSEFVHGPLGLGRWSAPEPSKEPVELSAAEQLVQLARRYPRELDLLALGPLTNVALALLLEPRLPELLRSVLVMGGAVDAPGNATPHAEANILHDPEAADLVFAAGFDLTLVALDVTGSARADSAWLDALAASTGARGRFAHEVIGFYADFYSQMFGERCATLYDPLAAVLLLHPELATYRDLVVEVELRGEHTRGKTVVDLRGYQEGVGALLGGQSLRPPVRVAHAVDGPGFFSQLTDALLD</sequence>
<dbReference type="RefSeq" id="WP_086787530.1">
    <property type="nucleotide sequence ID" value="NZ_JAGIOO010000001.1"/>
</dbReference>
<evidence type="ECO:0000259" key="3">
    <source>
        <dbReference type="Pfam" id="PF01156"/>
    </source>
</evidence>
<protein>
    <submittedName>
        <fullName evidence="4">Purine nucleosidase</fullName>
        <ecNumber evidence="4">3.2.2.1</ecNumber>
    </submittedName>
</protein>
<evidence type="ECO:0000256" key="2">
    <source>
        <dbReference type="ARBA" id="ARBA00023295"/>
    </source>
</evidence>
<proteinExistence type="predicted"/>
<dbReference type="PANTHER" id="PTHR12304:SF4">
    <property type="entry name" value="URIDINE NUCLEOSIDASE"/>
    <property type="match status" value="1"/>
</dbReference>
<evidence type="ECO:0000313" key="5">
    <source>
        <dbReference type="Proteomes" id="UP001519363"/>
    </source>
</evidence>
<dbReference type="CDD" id="cd02650">
    <property type="entry name" value="nuc_hydro_CaPnhB"/>
    <property type="match status" value="1"/>
</dbReference>
<dbReference type="SUPFAM" id="SSF53590">
    <property type="entry name" value="Nucleoside hydrolase"/>
    <property type="match status" value="1"/>
</dbReference>
<dbReference type="InterPro" id="IPR036452">
    <property type="entry name" value="Ribo_hydro-like"/>
</dbReference>
<dbReference type="EC" id="3.2.2.1" evidence="4"/>
<dbReference type="Gene3D" id="3.90.245.10">
    <property type="entry name" value="Ribonucleoside hydrolase-like"/>
    <property type="match status" value="1"/>
</dbReference>
<reference evidence="4 5" key="1">
    <citation type="submission" date="2021-03" db="EMBL/GenBank/DDBJ databases">
        <title>Sequencing the genomes of 1000 actinobacteria strains.</title>
        <authorList>
            <person name="Klenk H.-P."/>
        </authorList>
    </citation>
    <scope>NUCLEOTIDE SEQUENCE [LARGE SCALE GENOMIC DNA]</scope>
    <source>
        <strain evidence="4 5">DSM 44580</strain>
    </source>
</reference>
<dbReference type="InterPro" id="IPR023186">
    <property type="entry name" value="IUNH"/>
</dbReference>
<gene>
    <name evidence="4" type="ORF">JOF53_002330</name>
</gene>
<dbReference type="InterPro" id="IPR001910">
    <property type="entry name" value="Inosine/uridine_hydrolase_dom"/>
</dbReference>